<comment type="caution">
    <text evidence="1">The sequence shown here is derived from an EMBL/GenBank/DDBJ whole genome shotgun (WGS) entry which is preliminary data.</text>
</comment>
<dbReference type="OrthoDB" id="4869960at2759"/>
<dbReference type="AlphaFoldDB" id="A0A8S1WHR8"/>
<proteinExistence type="predicted"/>
<gene>
    <name evidence="1" type="ORF">PPENT_87.1.T0900003</name>
</gene>
<evidence type="ECO:0000313" key="2">
    <source>
        <dbReference type="Proteomes" id="UP000689195"/>
    </source>
</evidence>
<name>A0A8S1WHR8_9CILI</name>
<dbReference type="EMBL" id="CAJJDO010000090">
    <property type="protein sequence ID" value="CAD8187709.1"/>
    <property type="molecule type" value="Genomic_DNA"/>
</dbReference>
<organism evidence="1 2">
    <name type="scientific">Paramecium pentaurelia</name>
    <dbReference type="NCBI Taxonomy" id="43138"/>
    <lineage>
        <taxon>Eukaryota</taxon>
        <taxon>Sar</taxon>
        <taxon>Alveolata</taxon>
        <taxon>Ciliophora</taxon>
        <taxon>Intramacronucleata</taxon>
        <taxon>Oligohymenophorea</taxon>
        <taxon>Peniculida</taxon>
        <taxon>Parameciidae</taxon>
        <taxon>Paramecium</taxon>
    </lineage>
</organism>
<protein>
    <submittedName>
        <fullName evidence="1">Uncharacterized protein</fullName>
    </submittedName>
</protein>
<evidence type="ECO:0000313" key="1">
    <source>
        <dbReference type="EMBL" id="CAD8187709.1"/>
    </source>
</evidence>
<dbReference type="Proteomes" id="UP000689195">
    <property type="component" value="Unassembled WGS sequence"/>
</dbReference>
<accession>A0A8S1WHR8</accession>
<sequence length="65" mass="7836">MHVYEMNSTNKQHSKTKEIAVRCDYWGCHNYFFQQYIKSKCLLVNKNGYNVNQIRKNQNSDFITL</sequence>
<reference evidence="1" key="1">
    <citation type="submission" date="2021-01" db="EMBL/GenBank/DDBJ databases">
        <authorList>
            <consortium name="Genoscope - CEA"/>
            <person name="William W."/>
        </authorList>
    </citation>
    <scope>NUCLEOTIDE SEQUENCE</scope>
</reference>
<keyword evidence="2" id="KW-1185">Reference proteome</keyword>